<dbReference type="AlphaFoldDB" id="A0A7D9H4C0"/>
<dbReference type="EMBL" id="LR633967">
    <property type="protein sequence ID" value="VUX56088.1"/>
    <property type="molecule type" value="Genomic_DNA"/>
</dbReference>
<name>A0A7D9H4C0_9GAMM</name>
<sequence>MQPFDLLDFKKFEGPVSVEAVIQNLAPETRLANDCYALESSR</sequence>
<accession>A0A7D9H4C0</accession>
<organism evidence="2">
    <name type="scientific">uncultured Woeseiaceae bacterium</name>
    <dbReference type="NCBI Taxonomy" id="1983305"/>
    <lineage>
        <taxon>Bacteria</taxon>
        <taxon>Pseudomonadati</taxon>
        <taxon>Pseudomonadota</taxon>
        <taxon>Gammaproteobacteria</taxon>
        <taxon>Woeseiales</taxon>
        <taxon>Woeseiaceae</taxon>
        <taxon>environmental samples</taxon>
    </lineage>
</organism>
<reference evidence="2" key="1">
    <citation type="submission" date="2019-07" db="EMBL/GenBank/DDBJ databases">
        <authorList>
            <person name="Weber M."/>
            <person name="Kostadinov I."/>
            <person name="Kostadinov D I."/>
        </authorList>
    </citation>
    <scope>NUCLEOTIDE SEQUENCE</scope>
    <source>
        <strain evidence="2">Gfbio:sag-sample-m06:053724c1-46a9-4a36-b237-ea2bf867836b</strain>
    </source>
</reference>
<dbReference type="EMBL" id="LR633967">
    <property type="protein sequence ID" value="VUX56099.1"/>
    <property type="molecule type" value="Genomic_DNA"/>
</dbReference>
<gene>
    <name evidence="1" type="ORF">JTBM06_V1_280003</name>
    <name evidence="2" type="ORF">JTBM06_V1_280014</name>
</gene>
<protein>
    <submittedName>
        <fullName evidence="2">Uncharacterized protein</fullName>
    </submittedName>
</protein>
<proteinExistence type="predicted"/>
<evidence type="ECO:0000313" key="2">
    <source>
        <dbReference type="EMBL" id="VUX56099.1"/>
    </source>
</evidence>
<evidence type="ECO:0000313" key="1">
    <source>
        <dbReference type="EMBL" id="VUX56088.1"/>
    </source>
</evidence>